<keyword evidence="1" id="KW-0067">ATP-binding</keyword>
<dbReference type="Proteomes" id="UP001221150">
    <property type="component" value="Unassembled WGS sequence"/>
</dbReference>
<dbReference type="EMBL" id="JARJBB010000009">
    <property type="protein sequence ID" value="MDF3300717.1"/>
    <property type="molecule type" value="Genomic_DNA"/>
</dbReference>
<dbReference type="InterPro" id="IPR036890">
    <property type="entry name" value="HATPase_C_sf"/>
</dbReference>
<dbReference type="RefSeq" id="WP_276110271.1">
    <property type="nucleotide sequence ID" value="NZ_JARJBB010000009.1"/>
</dbReference>
<gene>
    <name evidence="1" type="ORF">P3H78_19220</name>
</gene>
<comment type="caution">
    <text evidence="1">The sequence shown here is derived from an EMBL/GenBank/DDBJ whole genome shotgun (WGS) entry which is preliminary data.</text>
</comment>
<reference evidence="1 2" key="1">
    <citation type="submission" date="2023-03" db="EMBL/GenBank/DDBJ databases">
        <title>Draft genome sequence of Streptomyces sp. K1PA1 isolated from peat swamp forest in Thailand.</title>
        <authorList>
            <person name="Klaysubun C."/>
            <person name="Duangmal K."/>
        </authorList>
    </citation>
    <scope>NUCLEOTIDE SEQUENCE [LARGE SCALE GENOMIC DNA]</scope>
    <source>
        <strain evidence="1 2">K1PA1</strain>
    </source>
</reference>
<proteinExistence type="predicted"/>
<accession>A0ABT6A7U3</accession>
<dbReference type="SUPFAM" id="SSF55874">
    <property type="entry name" value="ATPase domain of HSP90 chaperone/DNA topoisomerase II/histidine kinase"/>
    <property type="match status" value="1"/>
</dbReference>
<keyword evidence="2" id="KW-1185">Reference proteome</keyword>
<evidence type="ECO:0000313" key="2">
    <source>
        <dbReference type="Proteomes" id="UP001221150"/>
    </source>
</evidence>
<organism evidence="1 2">
    <name type="scientific">Streptomyces tropicalis</name>
    <dbReference type="NCBI Taxonomy" id="3034234"/>
    <lineage>
        <taxon>Bacteria</taxon>
        <taxon>Bacillati</taxon>
        <taxon>Actinomycetota</taxon>
        <taxon>Actinomycetes</taxon>
        <taxon>Kitasatosporales</taxon>
        <taxon>Streptomycetaceae</taxon>
        <taxon>Streptomyces</taxon>
    </lineage>
</organism>
<name>A0ABT6A7U3_9ACTN</name>
<sequence length="458" mass="51945">MTAQPGASTRVQASPEKRFFIGMLVKDIELLPAILDLVDNSVDGARRLRSDGSYDGLEVKISINAACFEIRDNCGGIPLDVAREYAFRFGRPQTVKGTEGSVGQFGVGMKRALFKLGKNFTVDSRAENTHFRLSVDVEEWAQQTDPDWSFTLSHVDENYNPEGDQPRGTHIVVENLHDTVAEDFESSQTVGNLRYQLRLRHREALDRGMRIVLQEEAVTPFIPQLQQSDAVRPLFRQLTLNEDEKPVNVKIYAGVTHVGGPGDDDQAELFPRERDAGWYVFCNNRLLIAADRTTLTGWGNGLPVYHPQYRRFRGYVFIDSAYNELLPWNTTKTSVDQDSRVWRRISNEIKQAGSEVIQMLNKVKSERQNAELPEDRPIAQALTVAQAVQLRDISPSPRFSYPTPKPINAARNNMRKIQYSVDKRRYDAVAEALDTTLVAEVGRQTFDFFYRNQVGEDN</sequence>
<dbReference type="Gene3D" id="3.30.565.10">
    <property type="entry name" value="Histidine kinase-like ATPase, C-terminal domain"/>
    <property type="match status" value="1"/>
</dbReference>
<protein>
    <submittedName>
        <fullName evidence="1">ATP-binding protein</fullName>
    </submittedName>
</protein>
<evidence type="ECO:0000313" key="1">
    <source>
        <dbReference type="EMBL" id="MDF3300717.1"/>
    </source>
</evidence>
<dbReference type="Pfam" id="PF13589">
    <property type="entry name" value="HATPase_c_3"/>
    <property type="match status" value="1"/>
</dbReference>
<dbReference type="GO" id="GO:0005524">
    <property type="term" value="F:ATP binding"/>
    <property type="evidence" value="ECO:0007669"/>
    <property type="project" value="UniProtKB-KW"/>
</dbReference>
<keyword evidence="1" id="KW-0547">Nucleotide-binding</keyword>